<gene>
    <name evidence="2" type="ordered locus">WS0757</name>
</gene>
<dbReference type="AlphaFoldDB" id="Q7MS54"/>
<dbReference type="STRING" id="273121.WS0757"/>
<organism evidence="3">
    <name type="scientific">Wolinella succinogenes (strain ATCC 29543 / DSM 1740 / CCUG 13145 / JCM 31913 / LMG 7466 / NCTC 11488 / FDC 602W)</name>
    <name type="common">Vibrio succinogenes</name>
    <dbReference type="NCBI Taxonomy" id="273121"/>
    <lineage>
        <taxon>Bacteria</taxon>
        <taxon>Pseudomonadati</taxon>
        <taxon>Campylobacterota</taxon>
        <taxon>Epsilonproteobacteria</taxon>
        <taxon>Campylobacterales</taxon>
        <taxon>Helicobacteraceae</taxon>
        <taxon>Wolinella</taxon>
    </lineage>
</organism>
<dbReference type="eggNOG" id="COG1251">
    <property type="taxonomic scope" value="Bacteria"/>
</dbReference>
<protein>
    <recommendedName>
        <fullName evidence="1">BFD-like [2Fe-2S]-binding domain-containing protein</fullName>
    </recommendedName>
</protein>
<feature type="domain" description="BFD-like [2Fe-2S]-binding" evidence="1">
    <location>
        <begin position="31"/>
        <end position="89"/>
    </location>
</feature>
<keyword evidence="3" id="KW-1185">Reference proteome</keyword>
<dbReference type="HOGENOM" id="CLU_2521674_0_0_7"/>
<dbReference type="RefSeq" id="WP_011138670.1">
    <property type="nucleotide sequence ID" value="NC_005090.1"/>
</dbReference>
<sequence length="93" mass="9951">MNQDRCSCCDGGLPKEGFSESQTRSLKGDDLVCYCEGVTYQEIIEAIKQGATNVREVAQATGACKSAGRCGELNPKGRCCAIDILEILQESEG</sequence>
<accession>Q7MS54</accession>
<dbReference type="InterPro" id="IPR007419">
    <property type="entry name" value="BFD-like_2Fe2S-bd_dom"/>
</dbReference>
<proteinExistence type="predicted"/>
<name>Q7MS54_WOLSU</name>
<dbReference type="Pfam" id="PF04324">
    <property type="entry name" value="Fer2_BFD"/>
    <property type="match status" value="1"/>
</dbReference>
<reference evidence="2 3" key="1">
    <citation type="journal article" date="2003" name="Proc. Natl. Acad. Sci. U.S.A.">
        <title>Complete genome sequence and analysis of Wolinella succinogenes.</title>
        <authorList>
            <person name="Baar C."/>
            <person name="Eppinger M."/>
            <person name="Raddatz G."/>
            <person name="Simon JM."/>
            <person name="Lanz C."/>
            <person name="Klimmek O."/>
            <person name="Nandakumar R."/>
            <person name="Gross R."/>
            <person name="Rosinus A."/>
            <person name="Keller H."/>
            <person name="Jagtap P."/>
            <person name="Linke B."/>
            <person name="Meyer F."/>
            <person name="Lederer H."/>
            <person name="Schuster S.C."/>
        </authorList>
    </citation>
    <scope>NUCLEOTIDE SEQUENCE [LARGE SCALE GENOMIC DNA]</scope>
    <source>
        <strain evidence="3">ATCC 29543 / DSM 1740 / CCUG 13145 / JCM 31913 / LMG 7466 / NCTC 11488 / FDC 602W</strain>
    </source>
</reference>
<dbReference type="EMBL" id="BX571659">
    <property type="protein sequence ID" value="CAE09873.1"/>
    <property type="molecule type" value="Genomic_DNA"/>
</dbReference>
<dbReference type="InterPro" id="IPR041854">
    <property type="entry name" value="BFD-like_2Fe2S-bd_dom_sf"/>
</dbReference>
<dbReference type="Gene3D" id="1.10.10.1100">
    <property type="entry name" value="BFD-like [2Fe-2S]-binding domain"/>
    <property type="match status" value="1"/>
</dbReference>
<evidence type="ECO:0000259" key="1">
    <source>
        <dbReference type="Pfam" id="PF04324"/>
    </source>
</evidence>
<evidence type="ECO:0000313" key="2">
    <source>
        <dbReference type="EMBL" id="CAE09873.1"/>
    </source>
</evidence>
<evidence type="ECO:0000313" key="3">
    <source>
        <dbReference type="Proteomes" id="UP000000422"/>
    </source>
</evidence>
<dbReference type="Proteomes" id="UP000000422">
    <property type="component" value="Chromosome"/>
</dbReference>
<dbReference type="KEGG" id="wsu:WS0757"/>